<dbReference type="AlphaFoldDB" id="A0AAD2HEX2"/>
<evidence type="ECO:0000256" key="2">
    <source>
        <dbReference type="ARBA" id="ARBA00022737"/>
    </source>
</evidence>
<keyword evidence="2" id="KW-0677">Repeat</keyword>
<dbReference type="GO" id="GO:0005886">
    <property type="term" value="C:plasma membrane"/>
    <property type="evidence" value="ECO:0007669"/>
    <property type="project" value="TreeGrafter"/>
</dbReference>
<keyword evidence="6" id="KW-1185">Reference proteome</keyword>
<feature type="compositionally biased region" description="Pro residues" evidence="4">
    <location>
        <begin position="75"/>
        <end position="146"/>
    </location>
</feature>
<accession>A0AAD2HEX2</accession>
<organism evidence="5 6">
    <name type="scientific">Mycena citricolor</name>
    <dbReference type="NCBI Taxonomy" id="2018698"/>
    <lineage>
        <taxon>Eukaryota</taxon>
        <taxon>Fungi</taxon>
        <taxon>Dikarya</taxon>
        <taxon>Basidiomycota</taxon>
        <taxon>Agaricomycotina</taxon>
        <taxon>Agaricomycetes</taxon>
        <taxon>Agaricomycetidae</taxon>
        <taxon>Agaricales</taxon>
        <taxon>Marasmiineae</taxon>
        <taxon>Mycenaceae</taxon>
        <taxon>Mycena</taxon>
    </lineage>
</organism>
<protein>
    <recommendedName>
        <fullName evidence="7">Annexin</fullName>
    </recommendedName>
</protein>
<keyword evidence="3" id="KW-0041">Annexin</keyword>
<dbReference type="InterPro" id="IPR037104">
    <property type="entry name" value="Annexin_sf"/>
</dbReference>
<dbReference type="InterPro" id="IPR018502">
    <property type="entry name" value="Annexin_repeat"/>
</dbReference>
<evidence type="ECO:0000256" key="1">
    <source>
        <dbReference type="ARBA" id="ARBA00007831"/>
    </source>
</evidence>
<dbReference type="SMART" id="SM00335">
    <property type="entry name" value="ANX"/>
    <property type="match status" value="3"/>
</dbReference>
<dbReference type="GO" id="GO:0001786">
    <property type="term" value="F:phosphatidylserine binding"/>
    <property type="evidence" value="ECO:0007669"/>
    <property type="project" value="TreeGrafter"/>
</dbReference>
<dbReference type="GO" id="GO:0005544">
    <property type="term" value="F:calcium-dependent phospholipid binding"/>
    <property type="evidence" value="ECO:0007669"/>
    <property type="project" value="InterPro"/>
</dbReference>
<dbReference type="PROSITE" id="PS00223">
    <property type="entry name" value="ANNEXIN_1"/>
    <property type="match status" value="1"/>
</dbReference>
<gene>
    <name evidence="5" type="ORF">MYCIT1_LOCUS21825</name>
</gene>
<feature type="region of interest" description="Disordered" evidence="4">
    <location>
        <begin position="1"/>
        <end position="26"/>
    </location>
</feature>
<dbReference type="InterPro" id="IPR018252">
    <property type="entry name" value="Annexin_repeat_CS"/>
</dbReference>
<dbReference type="PROSITE" id="PS51897">
    <property type="entry name" value="ANNEXIN_2"/>
    <property type="match status" value="2"/>
</dbReference>
<dbReference type="GO" id="GO:0005509">
    <property type="term" value="F:calcium ion binding"/>
    <property type="evidence" value="ECO:0007669"/>
    <property type="project" value="InterPro"/>
</dbReference>
<dbReference type="PRINTS" id="PR01217">
    <property type="entry name" value="PRICHEXTENSN"/>
</dbReference>
<proteinExistence type="inferred from homology"/>
<evidence type="ECO:0000256" key="3">
    <source>
        <dbReference type="ARBA" id="ARBA00023216"/>
    </source>
</evidence>
<feature type="region of interest" description="Disordered" evidence="4">
    <location>
        <begin position="38"/>
        <end position="146"/>
    </location>
</feature>
<feature type="compositionally biased region" description="Polar residues" evidence="4">
    <location>
        <begin position="47"/>
        <end position="56"/>
    </location>
</feature>
<dbReference type="SUPFAM" id="SSF47874">
    <property type="entry name" value="Annexin"/>
    <property type="match status" value="1"/>
</dbReference>
<comment type="caution">
    <text evidence="5">The sequence shown here is derived from an EMBL/GenBank/DDBJ whole genome shotgun (WGS) entry which is preliminary data.</text>
</comment>
<dbReference type="Gene3D" id="1.10.220.10">
    <property type="entry name" value="Annexin"/>
    <property type="match status" value="3"/>
</dbReference>
<name>A0AAD2HEX2_9AGAR</name>
<dbReference type="Proteomes" id="UP001295794">
    <property type="component" value="Unassembled WGS sequence"/>
</dbReference>
<comment type="similarity">
    <text evidence="1">Belongs to the annexin family.</text>
</comment>
<evidence type="ECO:0000256" key="4">
    <source>
        <dbReference type="SAM" id="MobiDB-lite"/>
    </source>
</evidence>
<dbReference type="PANTHER" id="PTHR10502:SF102">
    <property type="entry name" value="ANNEXIN B11"/>
    <property type="match status" value="1"/>
</dbReference>
<dbReference type="EMBL" id="CAVNYO010000403">
    <property type="protein sequence ID" value="CAK5274581.1"/>
    <property type="molecule type" value="Genomic_DNA"/>
</dbReference>
<dbReference type="GO" id="GO:0005737">
    <property type="term" value="C:cytoplasm"/>
    <property type="evidence" value="ECO:0007669"/>
    <property type="project" value="TreeGrafter"/>
</dbReference>
<dbReference type="GO" id="GO:0012506">
    <property type="term" value="C:vesicle membrane"/>
    <property type="evidence" value="ECO:0007669"/>
    <property type="project" value="TreeGrafter"/>
</dbReference>
<dbReference type="GO" id="GO:0005634">
    <property type="term" value="C:nucleus"/>
    <property type="evidence" value="ECO:0007669"/>
    <property type="project" value="TreeGrafter"/>
</dbReference>
<feature type="compositionally biased region" description="Pro residues" evidence="4">
    <location>
        <begin position="1"/>
        <end position="20"/>
    </location>
</feature>
<evidence type="ECO:0008006" key="7">
    <source>
        <dbReference type="Google" id="ProtNLM"/>
    </source>
</evidence>
<dbReference type="PANTHER" id="PTHR10502">
    <property type="entry name" value="ANNEXIN"/>
    <property type="match status" value="1"/>
</dbReference>
<evidence type="ECO:0000313" key="5">
    <source>
        <dbReference type="EMBL" id="CAK5274581.1"/>
    </source>
</evidence>
<sequence>MAAPPPPNASTYPGAPPPNAPGGFVIPLRECCVSHSPLRFTYRRSPHNPTELNSNGHRMIRRPRGTQAMDQQQQYPPPPGAYPPPPGAPGSYPPPPGAPGSYPPPPGAPGAYAPPPGSFGAYGPPPGAPGAYPPPPGTYGPPPGAPPGGYVAPPGAYPPPPGAYGAYTPPPQPGYAPSYAPPPGQAPYVPPPGGYAPPPALASFPSAPGSVPAAGAPSVQEYPTTTYRGATIHNPKYAGGISVYNYTADAIARDINDLLRNQSDEKGLAETLGRFGALKMEVIAQEFPKHTSGGESLHRWVERKTTRYTEAGCLGLVLGPLRYDMWCVEMAIRGAGTDEDRLDEVVMSLTPHDLDLLSYVYKQKYHKPLAQAILDDLSGDVQKLYRFMLDPARPYIPAPTASMEENRKLLEEDVADVYNSGPGRPGTNEDKMFMVLTRRTHEHLIQICRRYAEKHHKPLSSMIKSEFSGHSQRALLFLITGAEPHPRHSQFDPEHIRDAIKLEDTMAGFGTKDALLVFRMLRAHWNPQRMTQVAMAYRAVYDKDLLKRIKGETSGSFEKLLLSLLKGPVP</sequence>
<reference evidence="5" key="1">
    <citation type="submission" date="2023-11" db="EMBL/GenBank/DDBJ databases">
        <authorList>
            <person name="De Vega J J."/>
            <person name="De Vega J J."/>
        </authorList>
    </citation>
    <scope>NUCLEOTIDE SEQUENCE</scope>
</reference>
<evidence type="ECO:0000313" key="6">
    <source>
        <dbReference type="Proteomes" id="UP001295794"/>
    </source>
</evidence>
<dbReference type="Pfam" id="PF00191">
    <property type="entry name" value="Annexin"/>
    <property type="match status" value="3"/>
</dbReference>